<evidence type="ECO:0000256" key="2">
    <source>
        <dbReference type="ARBA" id="ARBA00022475"/>
    </source>
</evidence>
<evidence type="ECO:0000256" key="7">
    <source>
        <dbReference type="ARBA" id="ARBA00023136"/>
    </source>
</evidence>
<dbReference type="AlphaFoldDB" id="A0A6A7Y4Z0"/>
<dbReference type="InterPro" id="IPR013685">
    <property type="entry name" value="POTRA_FtsQ_type"/>
</dbReference>
<dbReference type="InterPro" id="IPR005548">
    <property type="entry name" value="Cell_div_FtsQ/DivIB_C"/>
</dbReference>
<accession>A0A6A7Y4Z0</accession>
<proteinExistence type="inferred from homology"/>
<dbReference type="Pfam" id="PF08478">
    <property type="entry name" value="POTRA_1"/>
    <property type="match status" value="1"/>
</dbReference>
<keyword evidence="3 9" id="KW-0997">Cell inner membrane</keyword>
<comment type="similarity">
    <text evidence="9">Belongs to the FtsQ/DivIB family. FtsQ subfamily.</text>
</comment>
<comment type="subcellular location">
    <subcellularLocation>
        <location evidence="9">Cell inner membrane</location>
        <topology evidence="9">Single-pass type II membrane protein</topology>
    </subcellularLocation>
    <subcellularLocation>
        <location evidence="1">Membrane</location>
    </subcellularLocation>
    <text evidence="9">Localizes to the division septum.</text>
</comment>
<dbReference type="InterPro" id="IPR034746">
    <property type="entry name" value="POTRA"/>
</dbReference>
<keyword evidence="4 9" id="KW-0132">Cell division</keyword>
<keyword evidence="12" id="KW-1185">Reference proteome</keyword>
<dbReference type="HAMAP" id="MF_00911">
    <property type="entry name" value="FtsQ_subfam"/>
    <property type="match status" value="1"/>
</dbReference>
<dbReference type="RefSeq" id="WP_153483108.1">
    <property type="nucleotide sequence ID" value="NZ_VWNA01000001.1"/>
</dbReference>
<dbReference type="GO" id="GO:0032153">
    <property type="term" value="C:cell division site"/>
    <property type="evidence" value="ECO:0007669"/>
    <property type="project" value="UniProtKB-UniRule"/>
</dbReference>
<gene>
    <name evidence="9" type="primary">ftsQ</name>
    <name evidence="11" type="ORF">F0357_14325</name>
</gene>
<dbReference type="Pfam" id="PF03799">
    <property type="entry name" value="FtsQ_DivIB_C"/>
    <property type="match status" value="1"/>
</dbReference>
<evidence type="ECO:0000256" key="5">
    <source>
        <dbReference type="ARBA" id="ARBA00022692"/>
    </source>
</evidence>
<evidence type="ECO:0000313" key="12">
    <source>
        <dbReference type="Proteomes" id="UP000332515"/>
    </source>
</evidence>
<keyword evidence="8 9" id="KW-0131">Cell cycle</keyword>
<dbReference type="GO" id="GO:0043093">
    <property type="term" value="P:FtsZ-dependent cytokinesis"/>
    <property type="evidence" value="ECO:0007669"/>
    <property type="project" value="UniProtKB-UniRule"/>
</dbReference>
<dbReference type="Gene3D" id="3.10.20.310">
    <property type="entry name" value="membrane protein fhac"/>
    <property type="match status" value="1"/>
</dbReference>
<feature type="domain" description="POTRA" evidence="10">
    <location>
        <begin position="79"/>
        <end position="147"/>
    </location>
</feature>
<dbReference type="GO" id="GO:0090529">
    <property type="term" value="P:cell septum assembly"/>
    <property type="evidence" value="ECO:0007669"/>
    <property type="project" value="InterPro"/>
</dbReference>
<evidence type="ECO:0000256" key="8">
    <source>
        <dbReference type="ARBA" id="ARBA00023306"/>
    </source>
</evidence>
<reference evidence="11 12" key="1">
    <citation type="submission" date="2019-09" db="EMBL/GenBank/DDBJ databases">
        <title>Segnochrobactrum spirostomi gen. nov., sp. nov., isolated from the ciliate Spirostomum cf. yagiui and description of a novel family, Segnochrobactraceae fam. nov. within the order Rhizobiales of the class Alphaproteobacteria.</title>
        <authorList>
            <person name="Akter S."/>
            <person name="Shazib S.U.A."/>
            <person name="Shin M.K."/>
        </authorList>
    </citation>
    <scope>NUCLEOTIDE SEQUENCE [LARGE SCALE GENOMIC DNA]</scope>
    <source>
        <strain evidence="11 12">Sp-1</strain>
    </source>
</reference>
<comment type="function">
    <text evidence="9">Essential cell division protein.</text>
</comment>
<keyword evidence="7 9" id="KW-0472">Membrane</keyword>
<protein>
    <recommendedName>
        <fullName evidence="9">Cell division protein FtsQ</fullName>
    </recommendedName>
</protein>
<dbReference type="Gene3D" id="3.40.50.11690">
    <property type="entry name" value="Cell division protein FtsQ/DivIB"/>
    <property type="match status" value="1"/>
</dbReference>
<dbReference type="GO" id="GO:0005886">
    <property type="term" value="C:plasma membrane"/>
    <property type="evidence" value="ECO:0007669"/>
    <property type="project" value="UniProtKB-SubCell"/>
</dbReference>
<sequence>MTRSLTDDKAWPAVAGARRPFARRSRRWLNRMFERLEAVPLGTGTAGAVTFLGLTVAYGVIVGGHWSDVVDMATAHSGFAIESVKMSGQYETSDSALLAALGIDPGVSLVAFDVGDARQRVMALPWVDKASIQKLYPDTLSVVVTERTPFALWFVNGAYSLIDRTGRVIAEGVDPTPYKLPVVAGSGAPEGAATILSALKGMPGIGGRTRAVVRIGERRWDVVLKDGITIELPEDQPEAALADLVKIDAESGLLSRNITVVDLRLPDRIVVRMPHDVAEQRRDLLSKKPKHAKEANT</sequence>
<evidence type="ECO:0000256" key="9">
    <source>
        <dbReference type="HAMAP-Rule" id="MF_00911"/>
    </source>
</evidence>
<keyword evidence="6 9" id="KW-1133">Transmembrane helix</keyword>
<evidence type="ECO:0000259" key="10">
    <source>
        <dbReference type="PROSITE" id="PS51779"/>
    </source>
</evidence>
<keyword evidence="2 9" id="KW-1003">Cell membrane</keyword>
<evidence type="ECO:0000256" key="3">
    <source>
        <dbReference type="ARBA" id="ARBA00022519"/>
    </source>
</evidence>
<comment type="caution">
    <text evidence="11">The sequence shown here is derived from an EMBL/GenBank/DDBJ whole genome shotgun (WGS) entry which is preliminary data.</text>
</comment>
<dbReference type="InterPro" id="IPR045335">
    <property type="entry name" value="FtsQ_C_sf"/>
</dbReference>
<dbReference type="InterPro" id="IPR026579">
    <property type="entry name" value="FtsQ"/>
</dbReference>
<dbReference type="EMBL" id="VWNA01000001">
    <property type="protein sequence ID" value="MQT13795.1"/>
    <property type="molecule type" value="Genomic_DNA"/>
</dbReference>
<dbReference type="PANTHER" id="PTHR35851">
    <property type="entry name" value="CELL DIVISION PROTEIN FTSQ"/>
    <property type="match status" value="1"/>
</dbReference>
<evidence type="ECO:0000313" key="11">
    <source>
        <dbReference type="EMBL" id="MQT13795.1"/>
    </source>
</evidence>
<organism evidence="11 12">
    <name type="scientific">Segnochrobactrum spirostomi</name>
    <dbReference type="NCBI Taxonomy" id="2608987"/>
    <lineage>
        <taxon>Bacteria</taxon>
        <taxon>Pseudomonadati</taxon>
        <taxon>Pseudomonadota</taxon>
        <taxon>Alphaproteobacteria</taxon>
        <taxon>Hyphomicrobiales</taxon>
        <taxon>Segnochrobactraceae</taxon>
        <taxon>Segnochrobactrum</taxon>
    </lineage>
</organism>
<name>A0A6A7Y4Z0_9HYPH</name>
<keyword evidence="5 9" id="KW-0812">Transmembrane</keyword>
<dbReference type="PROSITE" id="PS51779">
    <property type="entry name" value="POTRA"/>
    <property type="match status" value="1"/>
</dbReference>
<dbReference type="Proteomes" id="UP000332515">
    <property type="component" value="Unassembled WGS sequence"/>
</dbReference>
<evidence type="ECO:0000256" key="6">
    <source>
        <dbReference type="ARBA" id="ARBA00022989"/>
    </source>
</evidence>
<evidence type="ECO:0000256" key="4">
    <source>
        <dbReference type="ARBA" id="ARBA00022618"/>
    </source>
</evidence>
<evidence type="ECO:0000256" key="1">
    <source>
        <dbReference type="ARBA" id="ARBA00004370"/>
    </source>
</evidence>
<dbReference type="PANTHER" id="PTHR35851:SF1">
    <property type="entry name" value="CELL DIVISION PROTEIN FTSQ"/>
    <property type="match status" value="1"/>
</dbReference>